<evidence type="ECO:0000256" key="2">
    <source>
        <dbReference type="SAM" id="Phobius"/>
    </source>
</evidence>
<dbReference type="Proteomes" id="UP000772618">
    <property type="component" value="Unassembled WGS sequence"/>
</dbReference>
<dbReference type="RefSeq" id="WP_254154394.1">
    <property type="nucleotide sequence ID" value="NZ_JAHESD010000031.1"/>
</dbReference>
<dbReference type="InterPro" id="IPR035965">
    <property type="entry name" value="PAS-like_dom_sf"/>
</dbReference>
<dbReference type="Pfam" id="PF13185">
    <property type="entry name" value="GAF_2"/>
    <property type="match status" value="1"/>
</dbReference>
<protein>
    <submittedName>
        <fullName evidence="5">PAS domain S-box protein</fullName>
    </submittedName>
</protein>
<dbReference type="InterPro" id="IPR050903">
    <property type="entry name" value="Bact_Chemotaxis_MeTrfase"/>
</dbReference>
<dbReference type="CDD" id="cd00130">
    <property type="entry name" value="PAS"/>
    <property type="match status" value="5"/>
</dbReference>
<dbReference type="Pfam" id="PF08447">
    <property type="entry name" value="PAS_3"/>
    <property type="match status" value="4"/>
</dbReference>
<evidence type="ECO:0000256" key="1">
    <source>
        <dbReference type="SAM" id="Coils"/>
    </source>
</evidence>
<feature type="domain" description="PAC" evidence="4">
    <location>
        <begin position="689"/>
        <end position="741"/>
    </location>
</feature>
<feature type="domain" description="PAS" evidence="3">
    <location>
        <begin position="756"/>
        <end position="790"/>
    </location>
</feature>
<organism evidence="5 6">
    <name type="scientific">Chryseosolibacter indicus</name>
    <dbReference type="NCBI Taxonomy" id="2782351"/>
    <lineage>
        <taxon>Bacteria</taxon>
        <taxon>Pseudomonadati</taxon>
        <taxon>Bacteroidota</taxon>
        <taxon>Cytophagia</taxon>
        <taxon>Cytophagales</taxon>
        <taxon>Chryseotaleaceae</taxon>
        <taxon>Chryseosolibacter</taxon>
    </lineage>
</organism>
<keyword evidence="2" id="KW-1133">Transmembrane helix</keyword>
<dbReference type="PANTHER" id="PTHR24422">
    <property type="entry name" value="CHEMOTAXIS PROTEIN METHYLTRANSFERASE"/>
    <property type="match status" value="1"/>
</dbReference>
<feature type="transmembrane region" description="Helical" evidence="2">
    <location>
        <begin position="20"/>
        <end position="38"/>
    </location>
</feature>
<keyword evidence="6" id="KW-1185">Reference proteome</keyword>
<feature type="transmembrane region" description="Helical" evidence="2">
    <location>
        <begin position="50"/>
        <end position="73"/>
    </location>
</feature>
<gene>
    <name evidence="5" type="ORF">KK060_14150</name>
</gene>
<evidence type="ECO:0000259" key="3">
    <source>
        <dbReference type="PROSITE" id="PS50112"/>
    </source>
</evidence>
<evidence type="ECO:0000259" key="4">
    <source>
        <dbReference type="PROSITE" id="PS50113"/>
    </source>
</evidence>
<proteinExistence type="predicted"/>
<feature type="domain" description="PAC" evidence="4">
    <location>
        <begin position="567"/>
        <end position="619"/>
    </location>
</feature>
<accession>A0ABS5VSP6</accession>
<dbReference type="Gene3D" id="3.30.450.20">
    <property type="entry name" value="PAS domain"/>
    <property type="match status" value="5"/>
</dbReference>
<sequence length="989" mass="112357">MQHPTTSPKKARDRFIVNHLISVSLSMLLILYLSLVIIQQTETINTTPLIISSAVLLAIAISICYSLTFSLSITQKVNEINERLSLLAEGRIPGKIKITNSDKHISGVALNNLIDQIKTASDVAERIGRGELDIMYDQQQDNNILLRSLKSMHEKLSSSAMESNRRNWITTGLANFGDIVRTGNSNLNELCQRVLSNLIKYIKASQGQLFIIKNENGEEYLELTATYAWDKIKYDDKKIQKGDGLAGQAWIEASTIYLKEVPGDYMKITSGLGQALPGHLLIVPLRLSEEVFGLVEIASFNKMEAHEIEFVEKLGEMLASTFSSLQVSERTKGLLEQSQQHAEELRAQEEEMRQSMEELTAIQEEMARKDMEMSGQLMAINNSMASIEFSMDGYVITANERFLRFTGYALDEIRGKHHRFFIDEEYASSVDYADFWKKLKNGLAQSGEFKRRVKNHKTVWISASYTVVTDKYGAPCKVIKFALDITAQKLKALDFEGQINAVNRTMAVIEFDTQGNVLSANDAFLNTMDYASNQVVGAHHRIFMDAKEVENDEYKKFWSDLKKGVAKTGEFKRFARNGNPVWINASYTPIKDTEGVVYKVVKFAQDITKEKLKAVEFEGQASAIDRTMAAIEFDLNGKILNANENFLQITGYLKDQVVGNHHSIFVHPLEKESGEYREFWYNLRAGIPQVGEFRRFGKSGKTIWISASYTPIKDASGKVSKVIKFAQDITRDKIRSVDFEGQIHAVNNTMAAIEFNLQGEIVHANSNFLTTMGYSLSEITGKHHRMFVEPALADSQEYRMFWNDLRNGKARTGEFKRYGKNQKEVWINASYTPIKDLEGNVYKIMKFAQDVTEEKLDAVNFAGQINAIRKSNAVIEFDMEGKILFANDIFLEAMGYKNADEVLNKHHSIFVPDFEVQSREYKKFWERLESGEFFSGEFKRKKANGESIWIYGSYNPILSLEGRPYKVVKYAQIVRKSEQEISHESLVTS</sequence>
<dbReference type="InterPro" id="IPR013655">
    <property type="entry name" value="PAS_fold_3"/>
</dbReference>
<name>A0ABS5VSP6_9BACT</name>
<dbReference type="SMART" id="SM00091">
    <property type="entry name" value="PAS"/>
    <property type="match status" value="5"/>
</dbReference>
<dbReference type="InterPro" id="IPR000014">
    <property type="entry name" value="PAS"/>
</dbReference>
<keyword evidence="2" id="KW-0472">Membrane</keyword>
<dbReference type="SMART" id="SM00065">
    <property type="entry name" value="GAF"/>
    <property type="match status" value="1"/>
</dbReference>
<keyword evidence="1" id="KW-0175">Coiled coil</keyword>
<feature type="coiled-coil region" evidence="1">
    <location>
        <begin position="328"/>
        <end position="372"/>
    </location>
</feature>
<dbReference type="InterPro" id="IPR029016">
    <property type="entry name" value="GAF-like_dom_sf"/>
</dbReference>
<dbReference type="SMART" id="SM00086">
    <property type="entry name" value="PAC"/>
    <property type="match status" value="5"/>
</dbReference>
<feature type="domain" description="PAS" evidence="3">
    <location>
        <begin position="634"/>
        <end position="668"/>
    </location>
</feature>
<keyword evidence="2" id="KW-0812">Transmembrane</keyword>
<evidence type="ECO:0000313" key="6">
    <source>
        <dbReference type="Proteomes" id="UP000772618"/>
    </source>
</evidence>
<feature type="domain" description="PAC" evidence="4">
    <location>
        <begin position="811"/>
        <end position="863"/>
    </location>
</feature>
<evidence type="ECO:0000313" key="5">
    <source>
        <dbReference type="EMBL" id="MBT1704432.1"/>
    </source>
</evidence>
<dbReference type="PROSITE" id="PS50112">
    <property type="entry name" value="PAS"/>
    <property type="match status" value="3"/>
</dbReference>
<dbReference type="InterPro" id="IPR003018">
    <property type="entry name" value="GAF"/>
</dbReference>
<dbReference type="EMBL" id="JAHESD010000031">
    <property type="protein sequence ID" value="MBT1704432.1"/>
    <property type="molecule type" value="Genomic_DNA"/>
</dbReference>
<dbReference type="NCBIfam" id="TIGR00229">
    <property type="entry name" value="sensory_box"/>
    <property type="match status" value="5"/>
</dbReference>
<reference evidence="5 6" key="1">
    <citation type="submission" date="2021-05" db="EMBL/GenBank/DDBJ databases">
        <title>A Polyphasic approach of four new species of the genus Ohtaekwangia: Ohtaekwangia histidinii sp. nov., Ohtaekwangia cretensis sp. nov., Ohtaekwangia indiensis sp. nov., Ohtaekwangia reichenbachii sp. nov. from diverse environment.</title>
        <authorList>
            <person name="Octaviana S."/>
        </authorList>
    </citation>
    <scope>NUCLEOTIDE SEQUENCE [LARGE SCALE GENOMIC DNA]</scope>
    <source>
        <strain evidence="5 6">PWU20</strain>
    </source>
</reference>
<dbReference type="SUPFAM" id="SSF55781">
    <property type="entry name" value="GAF domain-like"/>
    <property type="match status" value="1"/>
</dbReference>
<dbReference type="PROSITE" id="PS50113">
    <property type="entry name" value="PAC"/>
    <property type="match status" value="3"/>
</dbReference>
<dbReference type="PANTHER" id="PTHR24422:SF10">
    <property type="entry name" value="CHEMOTAXIS PROTEIN METHYLTRANSFERASE 2"/>
    <property type="match status" value="1"/>
</dbReference>
<dbReference type="Gene3D" id="3.30.450.40">
    <property type="match status" value="1"/>
</dbReference>
<feature type="domain" description="PAS" evidence="3">
    <location>
        <begin position="390"/>
        <end position="416"/>
    </location>
</feature>
<dbReference type="SUPFAM" id="SSF55785">
    <property type="entry name" value="PYP-like sensor domain (PAS domain)"/>
    <property type="match status" value="5"/>
</dbReference>
<comment type="caution">
    <text evidence="5">The sequence shown here is derived from an EMBL/GenBank/DDBJ whole genome shotgun (WGS) entry which is preliminary data.</text>
</comment>
<dbReference type="InterPro" id="IPR001610">
    <property type="entry name" value="PAC"/>
</dbReference>
<dbReference type="Pfam" id="PF13426">
    <property type="entry name" value="PAS_9"/>
    <property type="match status" value="1"/>
</dbReference>
<dbReference type="InterPro" id="IPR000700">
    <property type="entry name" value="PAS-assoc_C"/>
</dbReference>